<dbReference type="PIRSF" id="PIRSF005264">
    <property type="entry name" value="UCP005264"/>
    <property type="match status" value="1"/>
</dbReference>
<dbReference type="AlphaFoldDB" id="A0A328PDN7"/>
<dbReference type="NCBIfam" id="NF003153">
    <property type="entry name" value="PRK04115.1"/>
    <property type="match status" value="1"/>
</dbReference>
<proteinExistence type="inferred from homology"/>
<dbReference type="EMBL" id="QLOE01000003">
    <property type="protein sequence ID" value="RAO79463.1"/>
    <property type="molecule type" value="Genomic_DNA"/>
</dbReference>
<dbReference type="InterPro" id="IPR002746">
    <property type="entry name" value="UPF0216"/>
</dbReference>
<dbReference type="HAMAP" id="MF_00585">
    <property type="entry name" value="UPF0216"/>
    <property type="match status" value="1"/>
</dbReference>
<organism evidence="2 3">
    <name type="scientific">Methanothermobacter tenebrarum</name>
    <dbReference type="NCBI Taxonomy" id="680118"/>
    <lineage>
        <taxon>Archaea</taxon>
        <taxon>Methanobacteriati</taxon>
        <taxon>Methanobacteriota</taxon>
        <taxon>Methanomada group</taxon>
        <taxon>Methanobacteria</taxon>
        <taxon>Methanobacteriales</taxon>
        <taxon>Methanobacteriaceae</taxon>
        <taxon>Methanothermobacter</taxon>
    </lineage>
</organism>
<dbReference type="Proteomes" id="UP000249782">
    <property type="component" value="Unassembled WGS sequence"/>
</dbReference>
<protein>
    <recommendedName>
        <fullName evidence="1">UPF0216 protein DPC56_03220</fullName>
    </recommendedName>
</protein>
<gene>
    <name evidence="2" type="ORF">DPC56_03220</name>
</gene>
<sequence length="141" mass="16376">MDRTERIIKKQIVILNRHVPRKRKTLKELLGEEKPHVIGGDGSRHRFKTDELKFIASLLSEDEQERLRLPIYIEIDATISGARIKGKLEVKIVSKIIGREIDECDIPDEIHIYNPEIKILRRELPTTTQYIFLVNNLGGIK</sequence>
<evidence type="ECO:0000256" key="1">
    <source>
        <dbReference type="HAMAP-Rule" id="MF_00585"/>
    </source>
</evidence>
<comment type="similarity">
    <text evidence="1">Belongs to the UPF0216 family.</text>
</comment>
<comment type="caution">
    <text evidence="2">The sequence shown here is derived from an EMBL/GenBank/DDBJ whole genome shotgun (WGS) entry which is preliminary data.</text>
</comment>
<reference evidence="2 3" key="1">
    <citation type="submission" date="2018-06" db="EMBL/GenBank/DDBJ databases">
        <title>Draft genome sequence of hyperthermophilic methanogen Methanothermobacter tenebrarum sp. MCM-B 1447.</title>
        <authorList>
            <person name="Pore S.D."/>
            <person name="Dagar S."/>
            <person name="Dhakephalkar P.K."/>
        </authorList>
    </citation>
    <scope>NUCLEOTIDE SEQUENCE [LARGE SCALE GENOMIC DNA]</scope>
    <source>
        <strain evidence="2 3">MCM B 1447</strain>
    </source>
</reference>
<dbReference type="Pfam" id="PF01886">
    <property type="entry name" value="DUF61"/>
    <property type="match status" value="1"/>
</dbReference>
<name>A0A328PDN7_9EURY</name>
<keyword evidence="3" id="KW-1185">Reference proteome</keyword>
<accession>A0A328PDN7</accession>
<evidence type="ECO:0000313" key="3">
    <source>
        <dbReference type="Proteomes" id="UP000249782"/>
    </source>
</evidence>
<evidence type="ECO:0000313" key="2">
    <source>
        <dbReference type="EMBL" id="RAO79463.1"/>
    </source>
</evidence>